<dbReference type="NCBIfam" id="NF005495">
    <property type="entry name" value="PRK07109.1"/>
    <property type="match status" value="1"/>
</dbReference>
<evidence type="ECO:0000256" key="1">
    <source>
        <dbReference type="ARBA" id="ARBA00006484"/>
    </source>
</evidence>
<feature type="domain" description="Ketoreductase" evidence="5">
    <location>
        <begin position="3"/>
        <end position="187"/>
    </location>
</feature>
<dbReference type="Pfam" id="PF00106">
    <property type="entry name" value="adh_short"/>
    <property type="match status" value="1"/>
</dbReference>
<dbReference type="InterPro" id="IPR057326">
    <property type="entry name" value="KR_dom"/>
</dbReference>
<keyword evidence="4" id="KW-0812">Transmembrane</keyword>
<protein>
    <submittedName>
        <fullName evidence="6">SDR family oxidoreductase</fullName>
    </submittedName>
</protein>
<keyword evidence="7" id="KW-1185">Reference proteome</keyword>
<evidence type="ECO:0000256" key="3">
    <source>
        <dbReference type="RuleBase" id="RU000363"/>
    </source>
</evidence>
<evidence type="ECO:0000256" key="2">
    <source>
        <dbReference type="ARBA" id="ARBA00023002"/>
    </source>
</evidence>
<dbReference type="EMBL" id="JBHSKG010000003">
    <property type="protein sequence ID" value="MFC5138284.1"/>
    <property type="molecule type" value="Genomic_DNA"/>
</dbReference>
<gene>
    <name evidence="6" type="ORF">ACFPK1_08585</name>
</gene>
<dbReference type="RefSeq" id="WP_378020495.1">
    <property type="nucleotide sequence ID" value="NZ_JBHSKG010000003.1"/>
</dbReference>
<dbReference type="Gene3D" id="3.40.50.720">
    <property type="entry name" value="NAD(P)-binding Rossmann-like Domain"/>
    <property type="match status" value="1"/>
</dbReference>
<dbReference type="Proteomes" id="UP001596175">
    <property type="component" value="Unassembled WGS sequence"/>
</dbReference>
<dbReference type="PRINTS" id="PR00081">
    <property type="entry name" value="GDHRDH"/>
</dbReference>
<keyword evidence="4" id="KW-1133">Transmembrane helix</keyword>
<dbReference type="PANTHER" id="PTHR44196:SF1">
    <property type="entry name" value="DEHYDROGENASE_REDUCTASE SDR FAMILY MEMBER 7B"/>
    <property type="match status" value="1"/>
</dbReference>
<evidence type="ECO:0000256" key="4">
    <source>
        <dbReference type="SAM" id="Phobius"/>
    </source>
</evidence>
<proteinExistence type="inferred from homology"/>
<feature type="transmembrane region" description="Helical" evidence="4">
    <location>
        <begin position="309"/>
        <end position="330"/>
    </location>
</feature>
<name>A0ABV9ZFQ2_9PSEU</name>
<sequence length="340" mass="36700">MTRTAVVTGGTAGVGRATVRELAAAGYDVAVLARGQAGLDGAAADVKGAGQRAMLIVCDVADADAVERAAHQVEEGLGEIDLWVNVAFVGTLAFFWDTTVEEFRRVTEVTYFGQVHGTRAALARMRPRDRGVVINVGSAMADRSIPLQAAYCGAKHAIKGFTESVITELAHEQSGVRVCTIQLPGLNTPQFTWNLERVDGHPRPVAPVWQPEVAARAIRFLAEHPRRNMWVGLATVYTILGERLAPKLVDFYLARYGVAGQQTSADLPRRGSNLDEPCDAEVDAGAHGPFDDEAWTRDPQTWASVHRRALLGTMAATVLSGTLLLVGVRGRGRKREGLRR</sequence>
<evidence type="ECO:0000313" key="6">
    <source>
        <dbReference type="EMBL" id="MFC5138284.1"/>
    </source>
</evidence>
<keyword evidence="4" id="KW-0472">Membrane</keyword>
<dbReference type="SMART" id="SM00822">
    <property type="entry name" value="PKS_KR"/>
    <property type="match status" value="1"/>
</dbReference>
<reference evidence="7" key="1">
    <citation type="journal article" date="2019" name="Int. J. Syst. Evol. Microbiol.">
        <title>The Global Catalogue of Microorganisms (GCM) 10K type strain sequencing project: providing services to taxonomists for standard genome sequencing and annotation.</title>
        <authorList>
            <consortium name="The Broad Institute Genomics Platform"/>
            <consortium name="The Broad Institute Genome Sequencing Center for Infectious Disease"/>
            <person name="Wu L."/>
            <person name="Ma J."/>
        </authorList>
    </citation>
    <scope>NUCLEOTIDE SEQUENCE [LARGE SCALE GENOMIC DNA]</scope>
    <source>
        <strain evidence="7">XZYJ18</strain>
    </source>
</reference>
<comment type="similarity">
    <text evidence="1 3">Belongs to the short-chain dehydrogenases/reductases (SDR) family.</text>
</comment>
<dbReference type="SUPFAM" id="SSF51735">
    <property type="entry name" value="NAD(P)-binding Rossmann-fold domains"/>
    <property type="match status" value="1"/>
</dbReference>
<keyword evidence="2" id="KW-0560">Oxidoreductase</keyword>
<dbReference type="InterPro" id="IPR002347">
    <property type="entry name" value="SDR_fam"/>
</dbReference>
<dbReference type="PRINTS" id="PR00080">
    <property type="entry name" value="SDRFAMILY"/>
</dbReference>
<comment type="caution">
    <text evidence="6">The sequence shown here is derived from an EMBL/GenBank/DDBJ whole genome shotgun (WGS) entry which is preliminary data.</text>
</comment>
<organism evidence="6 7">
    <name type="scientific">Actinomycetospora rhizophila</name>
    <dbReference type="NCBI Taxonomy" id="1416876"/>
    <lineage>
        <taxon>Bacteria</taxon>
        <taxon>Bacillati</taxon>
        <taxon>Actinomycetota</taxon>
        <taxon>Actinomycetes</taxon>
        <taxon>Pseudonocardiales</taxon>
        <taxon>Pseudonocardiaceae</taxon>
        <taxon>Actinomycetospora</taxon>
    </lineage>
</organism>
<dbReference type="InterPro" id="IPR036291">
    <property type="entry name" value="NAD(P)-bd_dom_sf"/>
</dbReference>
<dbReference type="PANTHER" id="PTHR44196">
    <property type="entry name" value="DEHYDROGENASE/REDUCTASE SDR FAMILY MEMBER 7B"/>
    <property type="match status" value="1"/>
</dbReference>
<evidence type="ECO:0000259" key="5">
    <source>
        <dbReference type="SMART" id="SM00822"/>
    </source>
</evidence>
<accession>A0ABV9ZFQ2</accession>
<evidence type="ECO:0000313" key="7">
    <source>
        <dbReference type="Proteomes" id="UP001596175"/>
    </source>
</evidence>